<reference evidence="1 2" key="1">
    <citation type="submission" date="2023-07" db="EMBL/GenBank/DDBJ databases">
        <title>Sorghum-associated microbial communities from plants grown in Nebraska, USA.</title>
        <authorList>
            <person name="Schachtman D."/>
        </authorList>
    </citation>
    <scope>NUCLEOTIDE SEQUENCE [LARGE SCALE GENOMIC DNA]</scope>
    <source>
        <strain evidence="1 2">BE314</strain>
    </source>
</reference>
<organism evidence="1 2">
    <name type="scientific">Roseateles saccharophilus</name>
    <name type="common">Pseudomonas saccharophila</name>
    <dbReference type="NCBI Taxonomy" id="304"/>
    <lineage>
        <taxon>Bacteria</taxon>
        <taxon>Pseudomonadati</taxon>
        <taxon>Pseudomonadota</taxon>
        <taxon>Betaproteobacteria</taxon>
        <taxon>Burkholderiales</taxon>
        <taxon>Sphaerotilaceae</taxon>
        <taxon>Roseateles</taxon>
    </lineage>
</organism>
<gene>
    <name evidence="1" type="ORF">J2X20_004553</name>
</gene>
<dbReference type="EMBL" id="JAVDXU010000003">
    <property type="protein sequence ID" value="MDR7271885.1"/>
    <property type="molecule type" value="Genomic_DNA"/>
</dbReference>
<comment type="caution">
    <text evidence="1">The sequence shown here is derived from an EMBL/GenBank/DDBJ whole genome shotgun (WGS) entry which is preliminary data.</text>
</comment>
<dbReference type="RefSeq" id="WP_310269896.1">
    <property type="nucleotide sequence ID" value="NZ_JAVDXU010000003.1"/>
</dbReference>
<name>A0ABU1YSP8_ROSSA</name>
<keyword evidence="2" id="KW-1185">Reference proteome</keyword>
<accession>A0ABU1YSP8</accession>
<dbReference type="Proteomes" id="UP001180453">
    <property type="component" value="Unassembled WGS sequence"/>
</dbReference>
<protein>
    <submittedName>
        <fullName evidence="1">Uncharacterized protein</fullName>
    </submittedName>
</protein>
<sequence length="248" mass="26815">MMFSVSYPTSRARRAALIAHGLAVLLAWMLLMAAFSVPTAAAAASAVDAMAAFELPARPSEMLSAPQERWKPVLAQAGKALDETPAADKSALMGLHIQRTVLLQAQQAWPEVLEAVQKTRQLQGSEAGRQTAGLLNEVLARQALKGGDAAWLRQHLRDQVLAMPWADVEPAIRALRQQLGIMTAEGVRQFVVSKMDASVTLAQNKASLGFVMQLLALRFQLLEVLPRRDLLIEALDEAIAQHSGAAAR</sequence>
<evidence type="ECO:0000313" key="1">
    <source>
        <dbReference type="EMBL" id="MDR7271885.1"/>
    </source>
</evidence>
<proteinExistence type="predicted"/>
<evidence type="ECO:0000313" key="2">
    <source>
        <dbReference type="Proteomes" id="UP001180453"/>
    </source>
</evidence>